<dbReference type="PANTHER" id="PTHR42698:SF1">
    <property type="entry name" value="GTPASE ERA, MITOCHONDRIAL"/>
    <property type="match status" value="1"/>
</dbReference>
<reference evidence="6" key="1">
    <citation type="submission" date="2018-05" db="EMBL/GenBank/DDBJ databases">
        <authorList>
            <person name="Lanie J.A."/>
            <person name="Ng W.-L."/>
            <person name="Kazmierczak K.M."/>
            <person name="Andrzejewski T.M."/>
            <person name="Davidsen T.M."/>
            <person name="Wayne K.J."/>
            <person name="Tettelin H."/>
            <person name="Glass J.I."/>
            <person name="Rusch D."/>
            <person name="Podicherti R."/>
            <person name="Tsui H.-C.T."/>
            <person name="Winkler M.E."/>
        </authorList>
    </citation>
    <scope>NUCLEOTIDE SEQUENCE</scope>
</reference>
<dbReference type="NCBIfam" id="TIGR00436">
    <property type="entry name" value="era"/>
    <property type="match status" value="1"/>
</dbReference>
<dbReference type="EMBL" id="UINC01091559">
    <property type="protein sequence ID" value="SVC44422.1"/>
    <property type="molecule type" value="Genomic_DNA"/>
</dbReference>
<dbReference type="Gene3D" id="3.30.300.20">
    <property type="match status" value="1"/>
</dbReference>
<dbReference type="InterPro" id="IPR015946">
    <property type="entry name" value="KH_dom-like_a/b"/>
</dbReference>
<evidence type="ECO:0000256" key="4">
    <source>
        <dbReference type="ARBA" id="ARBA00023134"/>
    </source>
</evidence>
<dbReference type="GO" id="GO:0005829">
    <property type="term" value="C:cytosol"/>
    <property type="evidence" value="ECO:0007669"/>
    <property type="project" value="TreeGrafter"/>
</dbReference>
<dbReference type="Gene3D" id="3.40.50.300">
    <property type="entry name" value="P-loop containing nucleotide triphosphate hydrolases"/>
    <property type="match status" value="1"/>
</dbReference>
<protein>
    <recommendedName>
        <fullName evidence="5">KH type-2 domain-containing protein</fullName>
    </recommendedName>
</protein>
<dbReference type="Pfam" id="PF07650">
    <property type="entry name" value="KH_2"/>
    <property type="match status" value="1"/>
</dbReference>
<dbReference type="GO" id="GO:0043024">
    <property type="term" value="F:ribosomal small subunit binding"/>
    <property type="evidence" value="ECO:0007669"/>
    <property type="project" value="TreeGrafter"/>
</dbReference>
<evidence type="ECO:0000256" key="2">
    <source>
        <dbReference type="ARBA" id="ARBA00022741"/>
    </source>
</evidence>
<name>A0A382MAJ2_9ZZZZ</name>
<dbReference type="AlphaFoldDB" id="A0A382MAJ2"/>
<dbReference type="GO" id="GO:0000028">
    <property type="term" value="P:ribosomal small subunit assembly"/>
    <property type="evidence" value="ECO:0007669"/>
    <property type="project" value="TreeGrafter"/>
</dbReference>
<evidence type="ECO:0000256" key="3">
    <source>
        <dbReference type="ARBA" id="ARBA00022884"/>
    </source>
</evidence>
<feature type="domain" description="KH type-2" evidence="5">
    <location>
        <begin position="92"/>
        <end position="168"/>
    </location>
</feature>
<dbReference type="PANTHER" id="PTHR42698">
    <property type="entry name" value="GTPASE ERA"/>
    <property type="match status" value="1"/>
</dbReference>
<gene>
    <name evidence="6" type="ORF">METZ01_LOCUS297276</name>
</gene>
<evidence type="ECO:0000259" key="5">
    <source>
        <dbReference type="PROSITE" id="PS50823"/>
    </source>
</evidence>
<proteinExistence type="inferred from homology"/>
<keyword evidence="4" id="KW-0342">GTP-binding</keyword>
<evidence type="ECO:0000313" key="6">
    <source>
        <dbReference type="EMBL" id="SVC44422.1"/>
    </source>
</evidence>
<dbReference type="InterPro" id="IPR005662">
    <property type="entry name" value="GTPase_Era-like"/>
</dbReference>
<accession>A0A382MAJ2</accession>
<dbReference type="SUPFAM" id="SSF52540">
    <property type="entry name" value="P-loop containing nucleoside triphosphate hydrolases"/>
    <property type="match status" value="1"/>
</dbReference>
<dbReference type="PROSITE" id="PS50823">
    <property type="entry name" value="KH_TYPE_2"/>
    <property type="match status" value="1"/>
</dbReference>
<organism evidence="6">
    <name type="scientific">marine metagenome</name>
    <dbReference type="NCBI Taxonomy" id="408172"/>
    <lineage>
        <taxon>unclassified sequences</taxon>
        <taxon>metagenomes</taxon>
        <taxon>ecological metagenomes</taxon>
    </lineage>
</organism>
<dbReference type="InterPro" id="IPR004044">
    <property type="entry name" value="KH_dom_type_2"/>
</dbReference>
<evidence type="ECO:0000256" key="1">
    <source>
        <dbReference type="ARBA" id="ARBA00007921"/>
    </source>
</evidence>
<dbReference type="GO" id="GO:0019843">
    <property type="term" value="F:rRNA binding"/>
    <property type="evidence" value="ECO:0007669"/>
    <property type="project" value="TreeGrafter"/>
</dbReference>
<dbReference type="GO" id="GO:0005525">
    <property type="term" value="F:GTP binding"/>
    <property type="evidence" value="ECO:0007669"/>
    <property type="project" value="UniProtKB-KW"/>
</dbReference>
<keyword evidence="3" id="KW-0694">RNA-binding</keyword>
<keyword evidence="2" id="KW-0547">Nucleotide-binding</keyword>
<dbReference type="InterPro" id="IPR009019">
    <property type="entry name" value="KH_sf_prok-type"/>
</dbReference>
<dbReference type="InterPro" id="IPR027417">
    <property type="entry name" value="P-loop_NTPase"/>
</dbReference>
<feature type="non-terminal residue" evidence="6">
    <location>
        <position position="1"/>
    </location>
</feature>
<sequence>NTKEVILVINKIDKTPTKNDLLPFMRRLSESFNFAEIIPISALKKTNIEDLEQAITLRLPKGKHLYQEDQVTDKSERFLASEIIREKCITRVGDEIPYRLAVMIDQYYEEKKITHIAATLFVEKNSQKGIVIGQKGKRLKSIGTAARKNLEEILEKKIMLKLWVKVKKDWSDDQKAMNVMGYEVG</sequence>
<dbReference type="SUPFAM" id="SSF54814">
    <property type="entry name" value="Prokaryotic type KH domain (KH-domain type II)"/>
    <property type="match status" value="1"/>
</dbReference>
<comment type="similarity">
    <text evidence="1">Belongs to the TRAFAC class TrmE-Era-EngA-EngB-Septin-like GTPase superfamily. Era GTPase family.</text>
</comment>
<dbReference type="FunFam" id="3.30.300.20:FF:000003">
    <property type="entry name" value="GTPase Era"/>
    <property type="match status" value="1"/>
</dbReference>
<dbReference type="CDD" id="cd22534">
    <property type="entry name" value="KH-II_Era"/>
    <property type="match status" value="1"/>
</dbReference>